<dbReference type="EMBL" id="AP021879">
    <property type="protein sequence ID" value="BBO89754.1"/>
    <property type="molecule type" value="Genomic_DNA"/>
</dbReference>
<proteinExistence type="predicted"/>
<protein>
    <submittedName>
        <fullName evidence="2">Uncharacterized protein</fullName>
    </submittedName>
</protein>
<keyword evidence="1" id="KW-0472">Membrane</keyword>
<keyword evidence="3" id="KW-1185">Reference proteome</keyword>
<gene>
    <name evidence="2" type="ORF">DSCOOX_29340</name>
</gene>
<reference evidence="2 3" key="1">
    <citation type="submission" date="2019-11" db="EMBL/GenBank/DDBJ databases">
        <title>Comparative genomics of hydrocarbon-degrading Desulfosarcina strains.</title>
        <authorList>
            <person name="Watanabe M."/>
            <person name="Kojima H."/>
            <person name="Fukui M."/>
        </authorList>
    </citation>
    <scope>NUCLEOTIDE SEQUENCE [LARGE SCALE GENOMIC DNA]</scope>
    <source>
        <strain evidence="3">oXyS1</strain>
    </source>
</reference>
<keyword evidence="1" id="KW-0812">Transmembrane</keyword>
<dbReference type="Proteomes" id="UP000422108">
    <property type="component" value="Chromosome"/>
</dbReference>
<evidence type="ECO:0000256" key="1">
    <source>
        <dbReference type="SAM" id="Phobius"/>
    </source>
</evidence>
<dbReference type="RefSeq" id="WP_155310897.1">
    <property type="nucleotide sequence ID" value="NZ_AP021879.1"/>
</dbReference>
<dbReference type="AlphaFoldDB" id="A0A5K8ACN2"/>
<sequence length="110" mass="12467">MRLNGQSQSKYAWWGLLTMMLVVTLIPSAALCHTLFIQSSRYQVTEGKQSPLFFCYGHRIPVDDGVRAKKLIWLNTCQEKNLSIPKKLGPIIFIERLDRGGVCNNDGRAL</sequence>
<accession>A0A5K8ACN2</accession>
<feature type="transmembrane region" description="Helical" evidence="1">
    <location>
        <begin position="12"/>
        <end position="36"/>
    </location>
</feature>
<organism evidence="2 3">
    <name type="scientific">Desulfosarcina ovata subsp. ovata</name>
    <dbReference type="NCBI Taxonomy" id="2752305"/>
    <lineage>
        <taxon>Bacteria</taxon>
        <taxon>Pseudomonadati</taxon>
        <taxon>Thermodesulfobacteriota</taxon>
        <taxon>Desulfobacteria</taxon>
        <taxon>Desulfobacterales</taxon>
        <taxon>Desulfosarcinaceae</taxon>
        <taxon>Desulfosarcina</taxon>
    </lineage>
</organism>
<evidence type="ECO:0000313" key="2">
    <source>
        <dbReference type="EMBL" id="BBO89754.1"/>
    </source>
</evidence>
<evidence type="ECO:0000313" key="3">
    <source>
        <dbReference type="Proteomes" id="UP000422108"/>
    </source>
</evidence>
<keyword evidence="1" id="KW-1133">Transmembrane helix</keyword>
<name>A0A5K8ACN2_9BACT</name>